<evidence type="ECO:0000256" key="5">
    <source>
        <dbReference type="ARBA" id="ARBA00023004"/>
    </source>
</evidence>
<dbReference type="GO" id="GO:0020037">
    <property type="term" value="F:heme binding"/>
    <property type="evidence" value="ECO:0007669"/>
    <property type="project" value="InterPro"/>
</dbReference>
<dbReference type="InterPro" id="IPR036909">
    <property type="entry name" value="Cyt_c-like_dom_sf"/>
</dbReference>
<dbReference type="PROSITE" id="PS51007">
    <property type="entry name" value="CYTC"/>
    <property type="match status" value="1"/>
</dbReference>
<evidence type="ECO:0000256" key="7">
    <source>
        <dbReference type="SAM" id="SignalP"/>
    </source>
</evidence>
<name>A0A9N8S2S6_9BURK</name>
<dbReference type="Proteomes" id="UP000789704">
    <property type="component" value="Unassembled WGS sequence"/>
</dbReference>
<dbReference type="EMBL" id="CAJQZC010000019">
    <property type="protein sequence ID" value="CAG4927808.1"/>
    <property type="molecule type" value="Genomic_DNA"/>
</dbReference>
<proteinExistence type="predicted"/>
<dbReference type="AlphaFoldDB" id="A0A9N8S2S6"/>
<dbReference type="InterPro" id="IPR009056">
    <property type="entry name" value="Cyt_c-like_dom"/>
</dbReference>
<feature type="binding site" description="covalent" evidence="6">
    <location>
        <position position="85"/>
    </location>
    <ligand>
        <name>heme c</name>
        <dbReference type="ChEBI" id="CHEBI:61717"/>
    </ligand>
</feature>
<feature type="chain" id="PRO_5040324664" description="Cytochrome c domain-containing protein" evidence="7">
    <location>
        <begin position="24"/>
        <end position="125"/>
    </location>
</feature>
<comment type="PTM">
    <text evidence="6">Binds 1 heme c group covalently per subunit.</text>
</comment>
<evidence type="ECO:0000313" key="10">
    <source>
        <dbReference type="Proteomes" id="UP000789704"/>
    </source>
</evidence>
<protein>
    <recommendedName>
        <fullName evidence="8">Cytochrome c domain-containing protein</fullName>
    </recommendedName>
</protein>
<keyword evidence="10" id="KW-1185">Reference proteome</keyword>
<keyword evidence="5 6" id="KW-0408">Iron</keyword>
<feature type="binding site" description="covalent" evidence="6">
    <location>
        <position position="36"/>
    </location>
    <ligand>
        <name>heme c</name>
        <dbReference type="ChEBI" id="CHEBI:61717"/>
    </ligand>
</feature>
<evidence type="ECO:0000256" key="3">
    <source>
        <dbReference type="ARBA" id="ARBA00022723"/>
    </source>
</evidence>
<sequence length="125" mass="13218">MKVTLLLACATVFFGVASANAWAADGTARSSSEETCRACHTLDTKKIGPPFRAIAERYGNDADAVAKLKKSMMEGSTGKWGTAQMPPNAISAADADRFAHWILSLNQHPAKPAAPTADASSHKMQ</sequence>
<comment type="caution">
    <text evidence="9">The sequence shown here is derived from an EMBL/GenBank/DDBJ whole genome shotgun (WGS) entry which is preliminary data.</text>
</comment>
<keyword evidence="3 6" id="KW-0479">Metal-binding</keyword>
<accession>A0A9N8S2S6</accession>
<dbReference type="InterPro" id="IPR002324">
    <property type="entry name" value="Cyt_c_ID"/>
</dbReference>
<keyword evidence="4" id="KW-0249">Electron transport</keyword>
<dbReference type="Gene3D" id="1.10.760.10">
    <property type="entry name" value="Cytochrome c-like domain"/>
    <property type="match status" value="1"/>
</dbReference>
<feature type="domain" description="Cytochrome c" evidence="8">
    <location>
        <begin position="21"/>
        <end position="106"/>
    </location>
</feature>
<reference evidence="9" key="1">
    <citation type="submission" date="2021-04" db="EMBL/GenBank/DDBJ databases">
        <authorList>
            <person name="Vanwijnsberghe S."/>
        </authorList>
    </citation>
    <scope>NUCLEOTIDE SEQUENCE</scope>
    <source>
        <strain evidence="9">LMG 31841</strain>
    </source>
</reference>
<keyword evidence="7" id="KW-0732">Signal</keyword>
<evidence type="ECO:0000256" key="1">
    <source>
        <dbReference type="ARBA" id="ARBA00022448"/>
    </source>
</evidence>
<feature type="signal peptide" evidence="7">
    <location>
        <begin position="1"/>
        <end position="23"/>
    </location>
</feature>
<evidence type="ECO:0000259" key="8">
    <source>
        <dbReference type="PROSITE" id="PS51007"/>
    </source>
</evidence>
<feature type="binding site" description="covalent" evidence="6">
    <location>
        <position position="40"/>
    </location>
    <ligand>
        <name>heme c</name>
        <dbReference type="ChEBI" id="CHEBI:61717"/>
    </ligand>
</feature>
<dbReference type="GO" id="GO:0005506">
    <property type="term" value="F:iron ion binding"/>
    <property type="evidence" value="ECO:0007669"/>
    <property type="project" value="InterPro"/>
</dbReference>
<evidence type="ECO:0000256" key="6">
    <source>
        <dbReference type="PIRSR" id="PIRSR602324-1"/>
    </source>
</evidence>
<gene>
    <name evidence="9" type="ORF">LMG31841_05740</name>
</gene>
<evidence type="ECO:0000313" key="9">
    <source>
        <dbReference type="EMBL" id="CAG4927808.1"/>
    </source>
</evidence>
<organism evidence="9 10">
    <name type="scientific">Paraburkholderia saeva</name>
    <dbReference type="NCBI Taxonomy" id="2777537"/>
    <lineage>
        <taxon>Bacteria</taxon>
        <taxon>Pseudomonadati</taxon>
        <taxon>Pseudomonadota</taxon>
        <taxon>Betaproteobacteria</taxon>
        <taxon>Burkholderiales</taxon>
        <taxon>Burkholderiaceae</taxon>
        <taxon>Paraburkholderia</taxon>
    </lineage>
</organism>
<dbReference type="PRINTS" id="PR00606">
    <property type="entry name" value="CYTCHROMECID"/>
</dbReference>
<evidence type="ECO:0000256" key="4">
    <source>
        <dbReference type="ARBA" id="ARBA00022982"/>
    </source>
</evidence>
<dbReference type="SUPFAM" id="SSF46626">
    <property type="entry name" value="Cytochrome c"/>
    <property type="match status" value="1"/>
</dbReference>
<keyword evidence="2 6" id="KW-0349">Heme</keyword>
<dbReference type="Pfam" id="PF00034">
    <property type="entry name" value="Cytochrom_C"/>
    <property type="match status" value="1"/>
</dbReference>
<dbReference type="RefSeq" id="WP_228883923.1">
    <property type="nucleotide sequence ID" value="NZ_CAJQYZ010000019.1"/>
</dbReference>
<keyword evidence="1" id="KW-0813">Transport</keyword>
<dbReference type="GO" id="GO:0009055">
    <property type="term" value="F:electron transfer activity"/>
    <property type="evidence" value="ECO:0007669"/>
    <property type="project" value="InterPro"/>
</dbReference>
<evidence type="ECO:0000256" key="2">
    <source>
        <dbReference type="ARBA" id="ARBA00022617"/>
    </source>
</evidence>